<feature type="compositionally biased region" description="Low complexity" evidence="4">
    <location>
        <begin position="69"/>
        <end position="78"/>
    </location>
</feature>
<keyword evidence="1" id="KW-0479">Metal-binding</keyword>
<dbReference type="GO" id="GO:0008270">
    <property type="term" value="F:zinc ion binding"/>
    <property type="evidence" value="ECO:0007669"/>
    <property type="project" value="UniProtKB-KW"/>
</dbReference>
<evidence type="ECO:0000259" key="5">
    <source>
        <dbReference type="PROSITE" id="PS50199"/>
    </source>
</evidence>
<evidence type="ECO:0000256" key="2">
    <source>
        <dbReference type="ARBA" id="ARBA00022771"/>
    </source>
</evidence>
<evidence type="ECO:0000313" key="6">
    <source>
        <dbReference type="EMBL" id="AZS74248.1"/>
    </source>
</evidence>
<dbReference type="PROSITE" id="PS01358">
    <property type="entry name" value="ZF_RANBP2_1"/>
    <property type="match status" value="2"/>
</dbReference>
<evidence type="ECO:0000256" key="1">
    <source>
        <dbReference type="ARBA" id="ARBA00022723"/>
    </source>
</evidence>
<dbReference type="SMART" id="SM00547">
    <property type="entry name" value="ZnF_RBZ"/>
    <property type="match status" value="2"/>
</dbReference>
<proteinExistence type="predicted"/>
<dbReference type="Proteomes" id="UP000275579">
    <property type="component" value="Chromosome"/>
</dbReference>
<sequence>MPSPTWKCTGCATYNSPSRSTCLVCDAPKSVRPKASATIRAWACPDCETHNKAGTTACVVCDASWKKAAGAKKSPGPKTSTGASRPAGPRDSSGARKPAGPAGGTSTGRPGRPSADRSGTSAKRTEGGASGGSSDGFSTTGSGKPGTPRRTAGARPAGTRKTPAGSRTSRPRSSAPRPRPSEPAPLFFPPPAAPEPPAPPPPPPAHTRPTPPPYTTAPRRPASNGSSRVGCLKALGIAAAVLFLGPKLLSGCASMFDSAVTPGPSSTTASPSGPSCPSRIAAKLPDGEDATLIRAYRTHNKQITLCRTPGQHLYYYGEFTGRSDTGIVMRAKKTSDGYLAWNKPYQYEINGDTVTVTENGRRIGKEHLERVASPH</sequence>
<gene>
    <name evidence="6" type="ORF">DDE74_27805</name>
</gene>
<protein>
    <recommendedName>
        <fullName evidence="5">RanBP2-type domain-containing protein</fullName>
    </recommendedName>
</protein>
<organism evidence="6 7">
    <name type="scientific">Streptomyces lydicus</name>
    <dbReference type="NCBI Taxonomy" id="47763"/>
    <lineage>
        <taxon>Bacteria</taxon>
        <taxon>Bacillati</taxon>
        <taxon>Actinomycetota</taxon>
        <taxon>Actinomycetes</taxon>
        <taxon>Kitasatosporales</taxon>
        <taxon>Streptomycetaceae</taxon>
        <taxon>Streptomyces</taxon>
    </lineage>
</organism>
<dbReference type="Gene3D" id="4.10.1060.10">
    <property type="entry name" value="Zinc finger, RanBP2-type"/>
    <property type="match status" value="1"/>
</dbReference>
<evidence type="ECO:0000256" key="4">
    <source>
        <dbReference type="SAM" id="MobiDB-lite"/>
    </source>
</evidence>
<keyword evidence="3" id="KW-0862">Zinc</keyword>
<feature type="region of interest" description="Disordered" evidence="4">
    <location>
        <begin position="69"/>
        <end position="227"/>
    </location>
</feature>
<feature type="compositionally biased region" description="Low complexity" evidence="4">
    <location>
        <begin position="135"/>
        <end position="176"/>
    </location>
</feature>
<dbReference type="InterPro" id="IPR001876">
    <property type="entry name" value="Znf_RanBP2"/>
</dbReference>
<name>A0A3Q9KCW3_9ACTN</name>
<evidence type="ECO:0000256" key="3">
    <source>
        <dbReference type="ARBA" id="ARBA00022833"/>
    </source>
</evidence>
<dbReference type="PROSITE" id="PS50199">
    <property type="entry name" value="ZF_RANBP2_2"/>
    <property type="match status" value="2"/>
</dbReference>
<feature type="compositionally biased region" description="Pro residues" evidence="4">
    <location>
        <begin position="177"/>
        <end position="215"/>
    </location>
</feature>
<accession>A0A3Q9KCW3</accession>
<dbReference type="Pfam" id="PF00641">
    <property type="entry name" value="Zn_ribbon_RanBP"/>
    <property type="match status" value="2"/>
</dbReference>
<evidence type="ECO:0000313" key="7">
    <source>
        <dbReference type="Proteomes" id="UP000275579"/>
    </source>
</evidence>
<dbReference type="AlphaFoldDB" id="A0A3Q9KCW3"/>
<dbReference type="EMBL" id="CP029042">
    <property type="protein sequence ID" value="AZS74248.1"/>
    <property type="molecule type" value="Genomic_DNA"/>
</dbReference>
<reference evidence="6 7" key="1">
    <citation type="submission" date="2018-04" db="EMBL/GenBank/DDBJ databases">
        <title>Complete genome sequences of Streptomyces lydicus strain WYEC and characterization of antagonistic properties of biological control agents.</title>
        <authorList>
            <person name="Mariita R.M."/>
            <person name="Sello J.K."/>
        </authorList>
    </citation>
    <scope>NUCLEOTIDE SEQUENCE [LARGE SCALE GENOMIC DNA]</scope>
    <source>
        <strain evidence="6 7">WYEC 108</strain>
    </source>
</reference>
<feature type="domain" description="RanBP2-type" evidence="5">
    <location>
        <begin position="2"/>
        <end position="31"/>
    </location>
</feature>
<feature type="domain" description="RanBP2-type" evidence="5">
    <location>
        <begin position="34"/>
        <end position="67"/>
    </location>
</feature>
<keyword evidence="2" id="KW-0863">Zinc-finger</keyword>